<comment type="caution">
    <text evidence="6">The sequence shown here is derived from an EMBL/GenBank/DDBJ whole genome shotgun (WGS) entry which is preliminary data.</text>
</comment>
<evidence type="ECO:0000256" key="2">
    <source>
        <dbReference type="ARBA" id="ARBA00022448"/>
    </source>
</evidence>
<evidence type="ECO:0000256" key="3">
    <source>
        <dbReference type="ARBA" id="ARBA00022729"/>
    </source>
</evidence>
<dbReference type="Gene3D" id="3.90.76.10">
    <property type="entry name" value="Dipeptide-binding Protein, Domain 1"/>
    <property type="match status" value="1"/>
</dbReference>
<evidence type="ECO:0000256" key="1">
    <source>
        <dbReference type="ARBA" id="ARBA00005695"/>
    </source>
</evidence>
<organism evidence="6">
    <name type="scientific">bioreactor metagenome</name>
    <dbReference type="NCBI Taxonomy" id="1076179"/>
    <lineage>
        <taxon>unclassified sequences</taxon>
        <taxon>metagenomes</taxon>
        <taxon>ecological metagenomes</taxon>
    </lineage>
</organism>
<evidence type="ECO:0000256" key="4">
    <source>
        <dbReference type="SAM" id="MobiDB-lite"/>
    </source>
</evidence>
<feature type="domain" description="Solute-binding protein family 5" evidence="5">
    <location>
        <begin position="160"/>
        <end position="543"/>
    </location>
</feature>
<feature type="region of interest" description="Disordered" evidence="4">
    <location>
        <begin position="122"/>
        <end position="154"/>
    </location>
</feature>
<evidence type="ECO:0000259" key="5">
    <source>
        <dbReference type="Pfam" id="PF00496"/>
    </source>
</evidence>
<name>A0A644YPR6_9ZZZZ</name>
<dbReference type="Gene3D" id="3.40.190.10">
    <property type="entry name" value="Periplasmic binding protein-like II"/>
    <property type="match status" value="2"/>
</dbReference>
<keyword evidence="3" id="KW-0732">Signal</keyword>
<dbReference type="GO" id="GO:0042597">
    <property type="term" value="C:periplasmic space"/>
    <property type="evidence" value="ECO:0007669"/>
    <property type="project" value="UniProtKB-ARBA"/>
</dbReference>
<dbReference type="Pfam" id="PF00496">
    <property type="entry name" value="SBP_bac_5"/>
    <property type="match status" value="1"/>
</dbReference>
<keyword evidence="2" id="KW-0813">Transport</keyword>
<protein>
    <recommendedName>
        <fullName evidence="5">Solute-binding protein family 5 domain-containing protein</fullName>
    </recommendedName>
</protein>
<feature type="region of interest" description="Disordered" evidence="4">
    <location>
        <begin position="1"/>
        <end position="20"/>
    </location>
</feature>
<dbReference type="InterPro" id="IPR039424">
    <property type="entry name" value="SBP_5"/>
</dbReference>
<reference evidence="6" key="1">
    <citation type="submission" date="2019-08" db="EMBL/GenBank/DDBJ databases">
        <authorList>
            <person name="Kucharzyk K."/>
            <person name="Murdoch R.W."/>
            <person name="Higgins S."/>
            <person name="Loffler F."/>
        </authorList>
    </citation>
    <scope>NUCLEOTIDE SEQUENCE</scope>
</reference>
<gene>
    <name evidence="6" type="ORF">SDC9_76530</name>
</gene>
<dbReference type="GO" id="GO:1904680">
    <property type="term" value="F:peptide transmembrane transporter activity"/>
    <property type="evidence" value="ECO:0007669"/>
    <property type="project" value="TreeGrafter"/>
</dbReference>
<dbReference type="GO" id="GO:0015833">
    <property type="term" value="P:peptide transport"/>
    <property type="evidence" value="ECO:0007669"/>
    <property type="project" value="TreeGrafter"/>
</dbReference>
<dbReference type="InterPro" id="IPR000914">
    <property type="entry name" value="SBP_5_dom"/>
</dbReference>
<proteinExistence type="inferred from homology"/>
<dbReference type="GO" id="GO:0043190">
    <property type="term" value="C:ATP-binding cassette (ABC) transporter complex"/>
    <property type="evidence" value="ECO:0007669"/>
    <property type="project" value="InterPro"/>
</dbReference>
<dbReference type="AlphaFoldDB" id="A0A644YPR6"/>
<dbReference type="InterPro" id="IPR030678">
    <property type="entry name" value="Peptide/Ni-bd"/>
</dbReference>
<sequence>MPPLSARPVPVRGRCHPADDAGTAGRVRLAHGAHRARAALGGRARRVLALLAGAALVTLTACGGPGPTPTPADPTAAGQGTYVVGAAVDPLSLDPALVTDPDSLRITRQIFETLVMLPEAAAAATPSPSPTATTGAGTGTGPATPGDPTTTAAAPVDDAVAPGLATAWKATNGGRTYTFTLRQGVKFQDGTSFGPSAVCANVDRWFTFTGRAADPDISAVYQEVFGGFIDSAGTRLAGCTVLGTQQVRLDLTTPMPGLLTQLTRPQFGIQSPTAMATYGAYDTGADPRATPYATAHPTGTGPFRFGAWEAGVQVVLLRNPDYWGSKATVERVLIRTVNDPKARGDGLVKGTLDTYDQITPLEAGSLTTDPKAGTRVLGRAPRDLTYLGIDRSAKAMQDTRVRQAVAMAIDPTALVVRTMPPGSQVADDLIPGRSRQRAYAYDPTAARRLLAEAGVSDLKVRIAYPSGVQQSYLPAPEDLYVAVADQLKAVGITAEPVAMSWPAYLQMLGTSNSTNRPDLHLMGVAMDTPESSSTVSQLLSGGAAEFGLGASWTSATLNTLAGLPAGSGRDAAVHAAADHLLTDPVIVPLAVPADRVAVGRRVTQFTVRPYADEVWSSVRLTG</sequence>
<dbReference type="Gene3D" id="3.10.105.10">
    <property type="entry name" value="Dipeptide-binding Protein, Domain 3"/>
    <property type="match status" value="1"/>
</dbReference>
<dbReference type="PANTHER" id="PTHR30290:SF9">
    <property type="entry name" value="OLIGOPEPTIDE-BINDING PROTEIN APPA"/>
    <property type="match status" value="1"/>
</dbReference>
<dbReference type="EMBL" id="VSSQ01005660">
    <property type="protein sequence ID" value="MPM29988.1"/>
    <property type="molecule type" value="Genomic_DNA"/>
</dbReference>
<dbReference type="PIRSF" id="PIRSF002741">
    <property type="entry name" value="MppA"/>
    <property type="match status" value="1"/>
</dbReference>
<evidence type="ECO:0000313" key="6">
    <source>
        <dbReference type="EMBL" id="MPM29988.1"/>
    </source>
</evidence>
<dbReference type="PANTHER" id="PTHR30290">
    <property type="entry name" value="PERIPLASMIC BINDING COMPONENT OF ABC TRANSPORTER"/>
    <property type="match status" value="1"/>
</dbReference>
<dbReference type="SUPFAM" id="SSF53850">
    <property type="entry name" value="Periplasmic binding protein-like II"/>
    <property type="match status" value="1"/>
</dbReference>
<accession>A0A644YPR6</accession>
<comment type="similarity">
    <text evidence="1">Belongs to the bacterial solute-binding protein 5 family.</text>
</comment>